<sequence length="263" mass="30020">MKKSLEGKIKLPTRLEKQWEKILSICKRVAVKMRVFVCLFLVSVLGCSLAEGRVLIPSHLRRRRRNVDESEGLSGLAKMRGSFSSVDLHQRKKRSSEHDSSSEEEEEQWTLYGLFQLTLVDDDIEDDISCVFNIISKVMVRLLFQPDHLRRRRRNVDESEGLSGLAKMRGSFSSVDLHQRKNAVLSMTPAARKRRSSGPSTVSSSSVITWSAAMEPRPLVDDDIEDDISCVFNIISKVMVRLLFQPECDNETAEHYFAECKDQ</sequence>
<reference evidence="2 3" key="1">
    <citation type="submission" date="2020-03" db="EMBL/GenBank/DDBJ databases">
        <title>Dissostichus mawsoni Genome sequencing and assembly.</title>
        <authorList>
            <person name="Park H."/>
        </authorList>
    </citation>
    <scope>NUCLEOTIDE SEQUENCE [LARGE SCALE GENOMIC DNA]</scope>
    <source>
        <strain evidence="2">DM0001</strain>
        <tissue evidence="2">Muscle</tissue>
    </source>
</reference>
<dbReference type="Proteomes" id="UP000518266">
    <property type="component" value="Unassembled WGS sequence"/>
</dbReference>
<dbReference type="OrthoDB" id="17373at2759"/>
<keyword evidence="3" id="KW-1185">Reference proteome</keyword>
<proteinExistence type="predicted"/>
<dbReference type="AlphaFoldDB" id="A0A7J5YUK2"/>
<evidence type="ECO:0000313" key="2">
    <source>
        <dbReference type="EMBL" id="KAF3852883.1"/>
    </source>
</evidence>
<evidence type="ECO:0000313" key="3">
    <source>
        <dbReference type="Proteomes" id="UP000518266"/>
    </source>
</evidence>
<name>A0A7J5YUK2_DISMA</name>
<accession>A0A7J5YUK2</accession>
<comment type="caution">
    <text evidence="2">The sequence shown here is derived from an EMBL/GenBank/DDBJ whole genome shotgun (WGS) entry which is preliminary data.</text>
</comment>
<dbReference type="Gene3D" id="1.10.530.10">
    <property type="match status" value="1"/>
</dbReference>
<gene>
    <name evidence="2" type="ORF">F7725_006238</name>
</gene>
<protein>
    <submittedName>
        <fullName evidence="2">Uncharacterized protein</fullName>
    </submittedName>
</protein>
<dbReference type="EMBL" id="JAAKFY010000009">
    <property type="protein sequence ID" value="KAF3852883.1"/>
    <property type="molecule type" value="Genomic_DNA"/>
</dbReference>
<evidence type="ECO:0000256" key="1">
    <source>
        <dbReference type="SAM" id="MobiDB-lite"/>
    </source>
</evidence>
<feature type="region of interest" description="Disordered" evidence="1">
    <location>
        <begin position="84"/>
        <end position="105"/>
    </location>
</feature>
<organism evidence="2 3">
    <name type="scientific">Dissostichus mawsoni</name>
    <name type="common">Antarctic cod</name>
    <dbReference type="NCBI Taxonomy" id="36200"/>
    <lineage>
        <taxon>Eukaryota</taxon>
        <taxon>Metazoa</taxon>
        <taxon>Chordata</taxon>
        <taxon>Craniata</taxon>
        <taxon>Vertebrata</taxon>
        <taxon>Euteleostomi</taxon>
        <taxon>Actinopterygii</taxon>
        <taxon>Neopterygii</taxon>
        <taxon>Teleostei</taxon>
        <taxon>Neoteleostei</taxon>
        <taxon>Acanthomorphata</taxon>
        <taxon>Eupercaria</taxon>
        <taxon>Perciformes</taxon>
        <taxon>Notothenioidei</taxon>
        <taxon>Nototheniidae</taxon>
        <taxon>Dissostichus</taxon>
    </lineage>
</organism>